<sequence>MIKSSKCWNPIRPPSPFLVHVYLMKSSHSPFSNESSLIAKFYLSHPQSQKQCVAKPMMGLFACNFIWNPDPSEAHVGLKGAGYRVGLTTNNSDGMHVKGVGFYMEPAPISDRKYKYWFYLKKQHLFPLEGDVVFSFDAPTGTCVDGKSTIGADFSCFGIYCTVLYVPFIYSDVLIGRSIVLG</sequence>
<gene>
    <name evidence="1" type="primary">OJ9003_D08.7</name>
</gene>
<dbReference type="AlphaFoldDB" id="Q6YYJ2"/>
<evidence type="ECO:0000313" key="1">
    <source>
        <dbReference type="EMBL" id="BAD16236.1"/>
    </source>
</evidence>
<dbReference type="EMBL" id="AP005607">
    <property type="protein sequence ID" value="BAD16236.1"/>
    <property type="molecule type" value="Genomic_DNA"/>
</dbReference>
<organism evidence="1 2">
    <name type="scientific">Oryza sativa subsp. japonica</name>
    <name type="common">Rice</name>
    <dbReference type="NCBI Taxonomy" id="39947"/>
    <lineage>
        <taxon>Eukaryota</taxon>
        <taxon>Viridiplantae</taxon>
        <taxon>Streptophyta</taxon>
        <taxon>Embryophyta</taxon>
        <taxon>Tracheophyta</taxon>
        <taxon>Spermatophyta</taxon>
        <taxon>Magnoliopsida</taxon>
        <taxon>Liliopsida</taxon>
        <taxon>Poales</taxon>
        <taxon>Poaceae</taxon>
        <taxon>BOP clade</taxon>
        <taxon>Oryzoideae</taxon>
        <taxon>Oryzeae</taxon>
        <taxon>Oryzinae</taxon>
        <taxon>Oryza</taxon>
        <taxon>Oryza sativa</taxon>
    </lineage>
</organism>
<name>Q6YYJ2_ORYSJ</name>
<proteinExistence type="predicted"/>
<accession>Q6YYJ2</accession>
<reference evidence="2" key="2">
    <citation type="journal article" date="2008" name="Nucleic Acids Res.">
        <title>The rice annotation project database (RAP-DB): 2008 update.</title>
        <authorList>
            <consortium name="The rice annotation project (RAP)"/>
        </authorList>
    </citation>
    <scope>GENOME REANNOTATION</scope>
    <source>
        <strain evidence="2">cv. Nipponbare</strain>
    </source>
</reference>
<evidence type="ECO:0000313" key="2">
    <source>
        <dbReference type="Proteomes" id="UP000000763"/>
    </source>
</evidence>
<dbReference type="Proteomes" id="UP000000763">
    <property type="component" value="Chromosome 2"/>
</dbReference>
<protein>
    <submittedName>
        <fullName evidence="1">Uncharacterized protein</fullName>
    </submittedName>
</protein>
<reference evidence="2" key="1">
    <citation type="journal article" date="2005" name="Nature">
        <title>The map-based sequence of the rice genome.</title>
        <authorList>
            <consortium name="International rice genome sequencing project (IRGSP)"/>
            <person name="Matsumoto T."/>
            <person name="Wu J."/>
            <person name="Kanamori H."/>
            <person name="Katayose Y."/>
            <person name="Fujisawa M."/>
            <person name="Namiki N."/>
            <person name="Mizuno H."/>
            <person name="Yamamoto K."/>
            <person name="Antonio B.A."/>
            <person name="Baba T."/>
            <person name="Sakata K."/>
            <person name="Nagamura Y."/>
            <person name="Aoki H."/>
            <person name="Arikawa K."/>
            <person name="Arita K."/>
            <person name="Bito T."/>
            <person name="Chiden Y."/>
            <person name="Fujitsuka N."/>
            <person name="Fukunaka R."/>
            <person name="Hamada M."/>
            <person name="Harada C."/>
            <person name="Hayashi A."/>
            <person name="Hijishita S."/>
            <person name="Honda M."/>
            <person name="Hosokawa S."/>
            <person name="Ichikawa Y."/>
            <person name="Idonuma A."/>
            <person name="Iijima M."/>
            <person name="Ikeda M."/>
            <person name="Ikeno M."/>
            <person name="Ito K."/>
            <person name="Ito S."/>
            <person name="Ito T."/>
            <person name="Ito Y."/>
            <person name="Ito Y."/>
            <person name="Iwabuchi A."/>
            <person name="Kamiya K."/>
            <person name="Karasawa W."/>
            <person name="Kurita K."/>
            <person name="Katagiri S."/>
            <person name="Kikuta A."/>
            <person name="Kobayashi H."/>
            <person name="Kobayashi N."/>
            <person name="Machita K."/>
            <person name="Maehara T."/>
            <person name="Masukawa M."/>
            <person name="Mizubayashi T."/>
            <person name="Mukai Y."/>
            <person name="Nagasaki H."/>
            <person name="Nagata Y."/>
            <person name="Naito S."/>
            <person name="Nakashima M."/>
            <person name="Nakama Y."/>
            <person name="Nakamichi Y."/>
            <person name="Nakamura M."/>
            <person name="Meguro A."/>
            <person name="Negishi M."/>
            <person name="Ohta I."/>
            <person name="Ohta T."/>
            <person name="Okamoto M."/>
            <person name="Ono N."/>
            <person name="Saji S."/>
            <person name="Sakaguchi M."/>
            <person name="Sakai K."/>
            <person name="Shibata M."/>
            <person name="Shimokawa T."/>
            <person name="Song J."/>
            <person name="Takazaki Y."/>
            <person name="Terasawa K."/>
            <person name="Tsugane M."/>
            <person name="Tsuji K."/>
            <person name="Ueda S."/>
            <person name="Waki K."/>
            <person name="Yamagata H."/>
            <person name="Yamamoto M."/>
            <person name="Yamamoto S."/>
            <person name="Yamane H."/>
            <person name="Yoshiki S."/>
            <person name="Yoshihara R."/>
            <person name="Yukawa K."/>
            <person name="Zhong H."/>
            <person name="Yano M."/>
            <person name="Yuan Q."/>
            <person name="Ouyang S."/>
            <person name="Liu J."/>
            <person name="Jones K.M."/>
            <person name="Gansberger K."/>
            <person name="Moffat K."/>
            <person name="Hill J."/>
            <person name="Bera J."/>
            <person name="Fadrosh D."/>
            <person name="Jin S."/>
            <person name="Johri S."/>
            <person name="Kim M."/>
            <person name="Overton L."/>
            <person name="Reardon M."/>
            <person name="Tsitrin T."/>
            <person name="Vuong H."/>
            <person name="Weaver B."/>
            <person name="Ciecko A."/>
            <person name="Tallon L."/>
            <person name="Jackson J."/>
            <person name="Pai G."/>
            <person name="Aken S.V."/>
            <person name="Utterback T."/>
            <person name="Reidmuller S."/>
            <person name="Feldblyum T."/>
            <person name="Hsiao J."/>
            <person name="Zismann V."/>
            <person name="Iobst S."/>
            <person name="de Vazeille A.R."/>
            <person name="Buell C.R."/>
            <person name="Ying K."/>
            <person name="Li Y."/>
            <person name="Lu T."/>
            <person name="Huang Y."/>
            <person name="Zhao Q."/>
            <person name="Feng Q."/>
            <person name="Zhang L."/>
            <person name="Zhu J."/>
            <person name="Weng Q."/>
            <person name="Mu J."/>
            <person name="Lu Y."/>
            <person name="Fan D."/>
            <person name="Liu Y."/>
            <person name="Guan J."/>
            <person name="Zhang Y."/>
            <person name="Yu S."/>
            <person name="Liu X."/>
            <person name="Zhang Y."/>
            <person name="Hong G."/>
            <person name="Han B."/>
            <person name="Choisne N."/>
            <person name="Demange N."/>
            <person name="Orjeda G."/>
            <person name="Samain S."/>
            <person name="Cattolico L."/>
            <person name="Pelletier E."/>
            <person name="Couloux A."/>
            <person name="Segurens B."/>
            <person name="Wincker P."/>
            <person name="D'Hont A."/>
            <person name="Scarpelli C."/>
            <person name="Weissenbach J."/>
            <person name="Salanoubat M."/>
            <person name="Quetier F."/>
            <person name="Yu Y."/>
            <person name="Kim H.R."/>
            <person name="Rambo T."/>
            <person name="Currie J."/>
            <person name="Collura K."/>
            <person name="Luo M."/>
            <person name="Yang T."/>
            <person name="Ammiraju J.S.S."/>
            <person name="Engler F."/>
            <person name="Soderlund C."/>
            <person name="Wing R.A."/>
            <person name="Palmer L.E."/>
            <person name="de la Bastide M."/>
            <person name="Spiegel L."/>
            <person name="Nascimento L."/>
            <person name="Zutavern T."/>
            <person name="O'Shaughnessy A."/>
            <person name="Dike S."/>
            <person name="Dedhia N."/>
            <person name="Preston R."/>
            <person name="Balija V."/>
            <person name="McCombie W.R."/>
            <person name="Chow T."/>
            <person name="Chen H."/>
            <person name="Chung M."/>
            <person name="Chen C."/>
            <person name="Shaw J."/>
            <person name="Wu H."/>
            <person name="Hsiao K."/>
            <person name="Chao Y."/>
            <person name="Chu M."/>
            <person name="Cheng C."/>
            <person name="Hour A."/>
            <person name="Lee P."/>
            <person name="Lin S."/>
            <person name="Lin Y."/>
            <person name="Liou J."/>
            <person name="Liu S."/>
            <person name="Hsing Y."/>
            <person name="Raghuvanshi S."/>
            <person name="Mohanty A."/>
            <person name="Bharti A.K."/>
            <person name="Gaur A."/>
            <person name="Gupta V."/>
            <person name="Kumar D."/>
            <person name="Ravi V."/>
            <person name="Vij S."/>
            <person name="Kapur A."/>
            <person name="Khurana P."/>
            <person name="Khurana P."/>
            <person name="Khurana J.P."/>
            <person name="Tyagi A.K."/>
            <person name="Gaikwad K."/>
            <person name="Singh A."/>
            <person name="Dalal V."/>
            <person name="Srivastava S."/>
            <person name="Dixit A."/>
            <person name="Pal A.K."/>
            <person name="Ghazi I.A."/>
            <person name="Yadav M."/>
            <person name="Pandit A."/>
            <person name="Bhargava A."/>
            <person name="Sureshbabu K."/>
            <person name="Batra K."/>
            <person name="Sharma T.R."/>
            <person name="Mohapatra T."/>
            <person name="Singh N.K."/>
            <person name="Messing J."/>
            <person name="Nelson A.B."/>
            <person name="Fuks G."/>
            <person name="Kavchok S."/>
            <person name="Keizer G."/>
            <person name="Linton E."/>
            <person name="Llaca V."/>
            <person name="Song R."/>
            <person name="Tanyolac B."/>
            <person name="Young S."/>
            <person name="Ho-Il K."/>
            <person name="Hahn J.H."/>
            <person name="Sangsakoo G."/>
            <person name="Vanavichit A."/>
            <person name="de Mattos Luiz.A.T."/>
            <person name="Zimmer P.D."/>
            <person name="Malone G."/>
            <person name="Dellagostin O."/>
            <person name="de Oliveira A.C."/>
            <person name="Bevan M."/>
            <person name="Bancroft I."/>
            <person name="Minx P."/>
            <person name="Cordum H."/>
            <person name="Wilson R."/>
            <person name="Cheng Z."/>
            <person name="Jin W."/>
            <person name="Jiang J."/>
            <person name="Leong S.A."/>
            <person name="Iwama H."/>
            <person name="Gojobori T."/>
            <person name="Itoh T."/>
            <person name="Niimura Y."/>
            <person name="Fujii Y."/>
            <person name="Habara T."/>
            <person name="Sakai H."/>
            <person name="Sato Y."/>
            <person name="Wilson G."/>
            <person name="Kumar K."/>
            <person name="McCouch S."/>
            <person name="Juretic N."/>
            <person name="Hoen D."/>
            <person name="Wright S."/>
            <person name="Bruskiewich R."/>
            <person name="Bureau T."/>
            <person name="Miyao A."/>
            <person name="Hirochika H."/>
            <person name="Nishikawa T."/>
            <person name="Kadowaki K."/>
            <person name="Sugiura M."/>
            <person name="Burr B."/>
            <person name="Sasaki T."/>
        </authorList>
    </citation>
    <scope>NUCLEOTIDE SEQUENCE [LARGE SCALE GENOMIC DNA]</scope>
    <source>
        <strain evidence="2">cv. Nipponbare</strain>
    </source>
</reference>